<protein>
    <submittedName>
        <fullName evidence="1">Uncharacterized protein</fullName>
    </submittedName>
</protein>
<dbReference type="EMBL" id="JACTVA010000013">
    <property type="protein sequence ID" value="MBC9207133.1"/>
    <property type="molecule type" value="Genomic_DNA"/>
</dbReference>
<name>A0ABR7RLD6_9PROT</name>
<comment type="caution">
    <text evidence="1">The sequence shown here is derived from an EMBL/GenBank/DDBJ whole genome shotgun (WGS) entry which is preliminary data.</text>
</comment>
<gene>
    <name evidence="1" type="ORF">IBL26_09835</name>
</gene>
<organism evidence="1 2">
    <name type="scientific">Teichococcus aerophilus</name>
    <dbReference type="NCBI Taxonomy" id="1224513"/>
    <lineage>
        <taxon>Bacteria</taxon>
        <taxon>Pseudomonadati</taxon>
        <taxon>Pseudomonadota</taxon>
        <taxon>Alphaproteobacteria</taxon>
        <taxon>Acetobacterales</taxon>
        <taxon>Roseomonadaceae</taxon>
        <taxon>Roseomonas</taxon>
    </lineage>
</organism>
<keyword evidence="2" id="KW-1185">Reference proteome</keyword>
<accession>A0ABR7RLD6</accession>
<dbReference type="Proteomes" id="UP000626026">
    <property type="component" value="Unassembled WGS sequence"/>
</dbReference>
<evidence type="ECO:0000313" key="2">
    <source>
        <dbReference type="Proteomes" id="UP000626026"/>
    </source>
</evidence>
<dbReference type="RefSeq" id="WP_187784299.1">
    <property type="nucleotide sequence ID" value="NZ_JACTVA010000013.1"/>
</dbReference>
<sequence length="199" mass="21036">MVKARNLLNWAKRETGRGIGRMRGVALLALPLALTACGGDNVRDLMAHATAPCPNVGIISDAADLTRFRQGSQADLTALVVNASISGFQAKCDYAPKRDGLVVTLTPNFTAERGPASAGPTADIPYMVAVVGDNDQVLSRAAYTLRVEFPPNVAKVTSRGEEISITLAGTPAEAARRNVLIGFVLSPDELAANRRRGPR</sequence>
<reference evidence="1 2" key="1">
    <citation type="journal article" date="2013" name="Int. J. Syst. Evol. Microbiol.">
        <title>Roseomonas aerophila sp. nov., isolated from air.</title>
        <authorList>
            <person name="Kim S.J."/>
            <person name="Weon H.Y."/>
            <person name="Ahn J.H."/>
            <person name="Hong S.B."/>
            <person name="Seok S.J."/>
            <person name="Whang K.S."/>
            <person name="Kwon S.W."/>
        </authorList>
    </citation>
    <scope>NUCLEOTIDE SEQUENCE [LARGE SCALE GENOMIC DNA]</scope>
    <source>
        <strain evidence="1 2">NBRC 108923</strain>
    </source>
</reference>
<proteinExistence type="predicted"/>
<evidence type="ECO:0000313" key="1">
    <source>
        <dbReference type="EMBL" id="MBC9207133.1"/>
    </source>
</evidence>